<sequence length="244" mass="26977">MGGSVRDMQSKGEVDSVMKDGSPVIIHFWAFWCQASKQMDQLFSHLSTDFPHSHFLRQTPPCHCNRYGDINRFSKSCLQQLNSEVVLPLGHLSVGVCVMPFRQLENKITNRMTAFKNSNDVFQIYNSHKFNCYDHIKVEAEEQPEISEAYSVSAVPYFVFLKVTEKDIVFCLDGKTVDTLEDADPSSLANKVAKIAGSIAHGEPAAPASLGMAAGPTILEIVTLCLVERFGKRFGKGKGKGKGV</sequence>
<dbReference type="Gene3D" id="3.40.30.10">
    <property type="entry name" value="Glutaredoxin"/>
    <property type="match status" value="2"/>
</dbReference>
<comment type="caution">
    <text evidence="1">The sequence shown here is derived from an EMBL/GenBank/DDBJ whole genome shotgun (WGS) entry which is preliminary data.</text>
</comment>
<reference evidence="1 2" key="1">
    <citation type="journal article" date="2018" name="Proc. Natl. Acad. Sci. U.S.A.">
        <title>Draft genome sequence of Camellia sinensis var. sinensis provides insights into the evolution of the tea genome and tea quality.</title>
        <authorList>
            <person name="Wei C."/>
            <person name="Yang H."/>
            <person name="Wang S."/>
            <person name="Zhao J."/>
            <person name="Liu C."/>
            <person name="Gao L."/>
            <person name="Xia E."/>
            <person name="Lu Y."/>
            <person name="Tai Y."/>
            <person name="She G."/>
            <person name="Sun J."/>
            <person name="Cao H."/>
            <person name="Tong W."/>
            <person name="Gao Q."/>
            <person name="Li Y."/>
            <person name="Deng W."/>
            <person name="Jiang X."/>
            <person name="Wang W."/>
            <person name="Chen Q."/>
            <person name="Zhang S."/>
            <person name="Li H."/>
            <person name="Wu J."/>
            <person name="Wang P."/>
            <person name="Li P."/>
            <person name="Shi C."/>
            <person name="Zheng F."/>
            <person name="Jian J."/>
            <person name="Huang B."/>
            <person name="Shan D."/>
            <person name="Shi M."/>
            <person name="Fang C."/>
            <person name="Yue Y."/>
            <person name="Li F."/>
            <person name="Li D."/>
            <person name="Wei S."/>
            <person name="Han B."/>
            <person name="Jiang C."/>
            <person name="Yin Y."/>
            <person name="Xia T."/>
            <person name="Zhang Z."/>
            <person name="Bennetzen J.L."/>
            <person name="Zhao S."/>
            <person name="Wan X."/>
        </authorList>
    </citation>
    <scope>NUCLEOTIDE SEQUENCE [LARGE SCALE GENOMIC DNA]</scope>
    <source>
        <strain evidence="2">cv. Shuchazao</strain>
        <tissue evidence="1">Leaf</tissue>
    </source>
</reference>
<gene>
    <name evidence="1" type="ORF">TEA_026823</name>
</gene>
<dbReference type="GO" id="GO:0005634">
    <property type="term" value="C:nucleus"/>
    <property type="evidence" value="ECO:0007669"/>
    <property type="project" value="TreeGrafter"/>
</dbReference>
<evidence type="ECO:0000313" key="1">
    <source>
        <dbReference type="EMBL" id="THG12696.1"/>
    </source>
</evidence>
<evidence type="ECO:0008006" key="3">
    <source>
        <dbReference type="Google" id="ProtNLM"/>
    </source>
</evidence>
<dbReference type="Proteomes" id="UP000306102">
    <property type="component" value="Unassembled WGS sequence"/>
</dbReference>
<dbReference type="InterPro" id="IPR004480">
    <property type="entry name" value="Monothiol_GRX-rel"/>
</dbReference>
<evidence type="ECO:0000313" key="2">
    <source>
        <dbReference type="Proteomes" id="UP000306102"/>
    </source>
</evidence>
<dbReference type="GO" id="GO:0005829">
    <property type="term" value="C:cytosol"/>
    <property type="evidence" value="ECO:0007669"/>
    <property type="project" value="TreeGrafter"/>
</dbReference>
<dbReference type="GO" id="GO:0006879">
    <property type="term" value="P:intracellular iron ion homeostasis"/>
    <property type="evidence" value="ECO:0007669"/>
    <property type="project" value="TreeGrafter"/>
</dbReference>
<protein>
    <recommendedName>
        <fullName evidence="3">Thioredoxin domain-containing protein</fullName>
    </recommendedName>
</protein>
<keyword evidence="2" id="KW-1185">Reference proteome</keyword>
<dbReference type="PANTHER" id="PTHR10293:SF73">
    <property type="entry name" value="GLUTAREDOXIN-3"/>
    <property type="match status" value="1"/>
</dbReference>
<proteinExistence type="predicted"/>
<accession>A0A4S4EAV5</accession>
<organism evidence="1 2">
    <name type="scientific">Camellia sinensis var. sinensis</name>
    <name type="common">China tea</name>
    <dbReference type="NCBI Taxonomy" id="542762"/>
    <lineage>
        <taxon>Eukaryota</taxon>
        <taxon>Viridiplantae</taxon>
        <taxon>Streptophyta</taxon>
        <taxon>Embryophyta</taxon>
        <taxon>Tracheophyta</taxon>
        <taxon>Spermatophyta</taxon>
        <taxon>Magnoliopsida</taxon>
        <taxon>eudicotyledons</taxon>
        <taxon>Gunneridae</taxon>
        <taxon>Pentapetalae</taxon>
        <taxon>asterids</taxon>
        <taxon>Ericales</taxon>
        <taxon>Theaceae</taxon>
        <taxon>Camellia</taxon>
    </lineage>
</organism>
<dbReference type="InterPro" id="IPR036249">
    <property type="entry name" value="Thioredoxin-like_sf"/>
</dbReference>
<dbReference type="PANTHER" id="PTHR10293">
    <property type="entry name" value="GLUTAREDOXIN FAMILY MEMBER"/>
    <property type="match status" value="1"/>
</dbReference>
<name>A0A4S4EAV5_CAMSN</name>
<dbReference type="SUPFAM" id="SSF52833">
    <property type="entry name" value="Thioredoxin-like"/>
    <property type="match status" value="1"/>
</dbReference>
<dbReference type="EMBL" id="SDRB02006393">
    <property type="protein sequence ID" value="THG12696.1"/>
    <property type="molecule type" value="Genomic_DNA"/>
</dbReference>
<dbReference type="AlphaFoldDB" id="A0A4S4EAV5"/>
<dbReference type="STRING" id="542762.A0A4S4EAV5"/>